<dbReference type="GeneID" id="42004570"/>
<keyword evidence="2" id="KW-1185">Reference proteome</keyword>
<comment type="caution">
    <text evidence="1">The sequence shown here is derived from an EMBL/GenBank/DDBJ whole genome shotgun (WGS) entry which is preliminary data.</text>
</comment>
<proteinExistence type="predicted"/>
<accession>A0A507BWV0</accession>
<dbReference type="RefSeq" id="XP_031024704.1">
    <property type="nucleotide sequence ID" value="XM_031169273.1"/>
</dbReference>
<dbReference type="Pfam" id="PF16062">
    <property type="entry name" value="MavL-like"/>
    <property type="match status" value="1"/>
</dbReference>
<dbReference type="EMBL" id="QEAO01000017">
    <property type="protein sequence ID" value="TPX33820.1"/>
    <property type="molecule type" value="Genomic_DNA"/>
</dbReference>
<sequence length="403" mass="45256">MTDFDTLVSNSKFDMPTHLNSVAHLGRDSPTLQASIVEHAKSTSIVVHDTILSLLQEFLDLKRAEGSSVDKAVYEGMDVQDFIRRLIRQRPKSFVGPSDTTLLRNGVRANGMHWLSVGTDHEESIHLVDYLSYDEMQLSALLGVSSPTLFINNGSRYNEAKPGQPGTFQHDGIYIGLVGARFEHLDKMDSLYMIKSAREQSKLDHMWNRFYGIDSTSTWTRLSNGIQFNIAAYKKRVSIPIQLLLLEAERRALALNRYAYVHLVGLGLGAWQITDEQQYWFAENVVESIKELKLPHVGVVDFSWFDKDLPAKLDYPRTGEYANGNRIKLVFSRREPAALLTGDDADKLVVASYAWDGNSFAGNEYWMGSLSGSGDPAAVCCSTIGELQNPWINPWMTIQVLKS</sequence>
<dbReference type="InterPro" id="IPR032063">
    <property type="entry name" value="MavL-like"/>
</dbReference>
<evidence type="ECO:0000313" key="2">
    <source>
        <dbReference type="Proteomes" id="UP000319731"/>
    </source>
</evidence>
<dbReference type="OrthoDB" id="6357136at2759"/>
<organism evidence="1 2">
    <name type="scientific">Synchytrium microbalum</name>
    <dbReference type="NCBI Taxonomy" id="1806994"/>
    <lineage>
        <taxon>Eukaryota</taxon>
        <taxon>Fungi</taxon>
        <taxon>Fungi incertae sedis</taxon>
        <taxon>Chytridiomycota</taxon>
        <taxon>Chytridiomycota incertae sedis</taxon>
        <taxon>Chytridiomycetes</taxon>
        <taxon>Synchytriales</taxon>
        <taxon>Synchytriaceae</taxon>
        <taxon>Synchytrium</taxon>
    </lineage>
</organism>
<name>A0A507BWV0_9FUNG</name>
<protein>
    <submittedName>
        <fullName evidence="1">Uncharacterized protein</fullName>
    </submittedName>
</protein>
<dbReference type="AlphaFoldDB" id="A0A507BWV0"/>
<dbReference type="Proteomes" id="UP000319731">
    <property type="component" value="Unassembled WGS sequence"/>
</dbReference>
<gene>
    <name evidence="1" type="ORF">SmJEL517_g03345</name>
</gene>
<dbReference type="STRING" id="1806994.A0A507BWV0"/>
<reference evidence="1 2" key="1">
    <citation type="journal article" date="2019" name="Sci. Rep.">
        <title>Comparative genomics of chytrid fungi reveal insights into the obligate biotrophic and pathogenic lifestyle of Synchytrium endobioticum.</title>
        <authorList>
            <person name="van de Vossenberg B.T.L.H."/>
            <person name="Warris S."/>
            <person name="Nguyen H.D.T."/>
            <person name="van Gent-Pelzer M.P.E."/>
            <person name="Joly D.L."/>
            <person name="van de Geest H.C."/>
            <person name="Bonants P.J.M."/>
            <person name="Smith D.S."/>
            <person name="Levesque C.A."/>
            <person name="van der Lee T.A.J."/>
        </authorList>
    </citation>
    <scope>NUCLEOTIDE SEQUENCE [LARGE SCALE GENOMIC DNA]</scope>
    <source>
        <strain evidence="1 2">JEL517</strain>
    </source>
</reference>
<evidence type="ECO:0000313" key="1">
    <source>
        <dbReference type="EMBL" id="TPX33820.1"/>
    </source>
</evidence>